<sequence length="355" mass="39249">MMAKADDPILEPDQFPGAPHPRNQYDFIGHESGEAAFIESFQVGRLHHAWLIGGMQGIGKATLAYRVARYLLAYGATPPQTGQGLYVPPTHIVSRQIEAFSQPNLTVLRRSYSAERKTIPSIISVDAARKAMSLFETTSADGGYRVCIVDSADDLNNSSANALLKLIEEPPPLSIFLIVSHSPQRLLPTIRSRCRKLTLSPLSAGQIKQVISGIGEPFASAPSTLMDQAIAYSEGSVRKTLEMLDEKKAALIKHVQSVLHELPHVDDKRVTMLAESLAHKDAVNDFDLAMECVDHWISAKLHSESSGNISSLAQLVEVCEKLHKMVRETDVYNLDRRPLVLWLFDELSQVLRAHQ</sequence>
<organism evidence="2 3">
    <name type="scientific">Hohaiivirga grylli</name>
    <dbReference type="NCBI Taxonomy" id="3133970"/>
    <lineage>
        <taxon>Bacteria</taxon>
        <taxon>Pseudomonadati</taxon>
        <taxon>Pseudomonadota</taxon>
        <taxon>Alphaproteobacteria</taxon>
        <taxon>Hyphomicrobiales</taxon>
        <taxon>Methylobacteriaceae</taxon>
        <taxon>Hohaiivirga</taxon>
    </lineage>
</organism>
<dbReference type="EC" id="2.7.7.7" evidence="2"/>
<evidence type="ECO:0000313" key="2">
    <source>
        <dbReference type="EMBL" id="MEN3930857.1"/>
    </source>
</evidence>
<dbReference type="GO" id="GO:0003887">
    <property type="term" value="F:DNA-directed DNA polymerase activity"/>
    <property type="evidence" value="ECO:0007669"/>
    <property type="project" value="UniProtKB-EC"/>
</dbReference>
<dbReference type="InterPro" id="IPR027417">
    <property type="entry name" value="P-loop_NTPase"/>
</dbReference>
<proteinExistence type="predicted"/>
<comment type="caution">
    <text evidence="2">The sequence shown here is derived from an EMBL/GenBank/DDBJ whole genome shotgun (WGS) entry which is preliminary data.</text>
</comment>
<reference evidence="2 3" key="1">
    <citation type="submission" date="2024-04" db="EMBL/GenBank/DDBJ databases">
        <title>A novel species isolated from cricket.</title>
        <authorList>
            <person name="Wang H.-C."/>
        </authorList>
    </citation>
    <scope>NUCLEOTIDE SEQUENCE [LARGE SCALE GENOMIC DNA]</scope>
    <source>
        <strain evidence="2 3">WL0021</strain>
    </source>
</reference>
<keyword evidence="2" id="KW-0808">Transferase</keyword>
<evidence type="ECO:0000256" key="1">
    <source>
        <dbReference type="SAM" id="MobiDB-lite"/>
    </source>
</evidence>
<dbReference type="EMBL" id="JBBYXI010000002">
    <property type="protein sequence ID" value="MEN3930857.1"/>
    <property type="molecule type" value="Genomic_DNA"/>
</dbReference>
<feature type="region of interest" description="Disordered" evidence="1">
    <location>
        <begin position="1"/>
        <end position="22"/>
    </location>
</feature>
<dbReference type="PANTHER" id="PTHR11669">
    <property type="entry name" value="REPLICATION FACTOR C / DNA POLYMERASE III GAMMA-TAU SUBUNIT"/>
    <property type="match status" value="1"/>
</dbReference>
<evidence type="ECO:0000313" key="3">
    <source>
        <dbReference type="Proteomes" id="UP001418637"/>
    </source>
</evidence>
<dbReference type="NCBIfam" id="NF005677">
    <property type="entry name" value="PRK07471.1"/>
    <property type="match status" value="1"/>
</dbReference>
<keyword evidence="2" id="KW-0548">Nucleotidyltransferase</keyword>
<dbReference type="SUPFAM" id="SSF52540">
    <property type="entry name" value="P-loop containing nucleoside triphosphate hydrolases"/>
    <property type="match status" value="1"/>
</dbReference>
<name>A0ABV0BJH8_9HYPH</name>
<keyword evidence="3" id="KW-1185">Reference proteome</keyword>
<protein>
    <submittedName>
        <fullName evidence="2">DNA polymerase III subunit delta</fullName>
        <ecNumber evidence="2">2.7.7.7</ecNumber>
    </submittedName>
</protein>
<dbReference type="PANTHER" id="PTHR11669:SF8">
    <property type="entry name" value="DNA POLYMERASE III SUBUNIT DELTA"/>
    <property type="match status" value="1"/>
</dbReference>
<dbReference type="Pfam" id="PF13177">
    <property type="entry name" value="DNA_pol3_delta2"/>
    <property type="match status" value="1"/>
</dbReference>
<dbReference type="Gene3D" id="3.40.50.300">
    <property type="entry name" value="P-loop containing nucleotide triphosphate hydrolases"/>
    <property type="match status" value="1"/>
</dbReference>
<gene>
    <name evidence="2" type="ORF">WJT86_07260</name>
</gene>
<dbReference type="InterPro" id="IPR050238">
    <property type="entry name" value="DNA_Rep/Repair_Clamp_Loader"/>
</dbReference>
<dbReference type="RefSeq" id="WP_346336882.1">
    <property type="nucleotide sequence ID" value="NZ_JBBYXI010000002.1"/>
</dbReference>
<accession>A0ABV0BJH8</accession>
<dbReference type="Proteomes" id="UP001418637">
    <property type="component" value="Unassembled WGS sequence"/>
</dbReference>